<dbReference type="InterPro" id="IPR011701">
    <property type="entry name" value="MFS"/>
</dbReference>
<evidence type="ECO:0000256" key="5">
    <source>
        <dbReference type="ARBA" id="ARBA00023136"/>
    </source>
</evidence>
<feature type="transmembrane region" description="Helical" evidence="7">
    <location>
        <begin position="120"/>
        <end position="139"/>
    </location>
</feature>
<organism evidence="8 9">
    <name type="scientific">Nocardiopsis mangrovi</name>
    <dbReference type="NCBI Taxonomy" id="1179818"/>
    <lineage>
        <taxon>Bacteria</taxon>
        <taxon>Bacillati</taxon>
        <taxon>Actinomycetota</taxon>
        <taxon>Actinomycetes</taxon>
        <taxon>Streptosporangiales</taxon>
        <taxon>Nocardiopsidaceae</taxon>
        <taxon>Nocardiopsis</taxon>
    </lineage>
</organism>
<feature type="transmembrane region" description="Helical" evidence="7">
    <location>
        <begin position="343"/>
        <end position="364"/>
    </location>
</feature>
<dbReference type="InterPro" id="IPR036259">
    <property type="entry name" value="MFS_trans_sf"/>
</dbReference>
<feature type="region of interest" description="Disordered" evidence="6">
    <location>
        <begin position="209"/>
        <end position="232"/>
    </location>
</feature>
<evidence type="ECO:0000256" key="2">
    <source>
        <dbReference type="ARBA" id="ARBA00022475"/>
    </source>
</evidence>
<dbReference type="PANTHER" id="PTHR23513:SF11">
    <property type="entry name" value="STAPHYLOFERRIN A TRANSPORTER"/>
    <property type="match status" value="1"/>
</dbReference>
<evidence type="ECO:0000256" key="3">
    <source>
        <dbReference type="ARBA" id="ARBA00022692"/>
    </source>
</evidence>
<feature type="transmembrane region" description="Helical" evidence="7">
    <location>
        <begin position="94"/>
        <end position="114"/>
    </location>
</feature>
<dbReference type="Proteomes" id="UP001595923">
    <property type="component" value="Unassembled WGS sequence"/>
</dbReference>
<protein>
    <submittedName>
        <fullName evidence="8">MFS transporter</fullName>
    </submittedName>
</protein>
<evidence type="ECO:0000256" key="7">
    <source>
        <dbReference type="SAM" id="Phobius"/>
    </source>
</evidence>
<dbReference type="Gene3D" id="1.20.1250.20">
    <property type="entry name" value="MFS general substrate transporter like domains"/>
    <property type="match status" value="1"/>
</dbReference>
<evidence type="ECO:0000256" key="6">
    <source>
        <dbReference type="SAM" id="MobiDB-lite"/>
    </source>
</evidence>
<keyword evidence="5 7" id="KW-0472">Membrane</keyword>
<feature type="transmembrane region" description="Helical" evidence="7">
    <location>
        <begin position="160"/>
        <end position="181"/>
    </location>
</feature>
<sequence>MHRRRGLWRGGGRERRAGRRGRRLRPGEAGYLAGAVAARTGDEMSGPALLLLGAAATGSATTGAALLAGLTVSAAIGGPVVGVLLDRGARPGRLLAGALAAYAAGIAACAVLLGRVPLPVVVAVAMATGVLGPVLSAGWTAQLPRVFGPEVSARGTALDAMTFSAAGLVGPALAGLLASAAGAGAGVAAAAALIALAATAAPALPAATADRSAPRAPRPQGSARAAVGGPGAGRRLRGADVVAGVRAIAGNRPLLRATAVSSVSLAASGMFVVSTPLLGARLLGGPENGVVLLSLMAVFALCANAVLAGRPTALRPEAVLVACVLAQAAGTAVAAVAPGAAVLVVAVAVIGAAEGPQLTALFAIRHREAPDHLRAQVFATGASLKITAFAVGSALAGPLADASPVLCLATAAAVHAAAGVLHALLGARGRREGARCGRRPLTGGGWRRCGPRSG</sequence>
<name>A0ABV9DQL2_9ACTN</name>
<feature type="transmembrane region" description="Helical" evidence="7">
    <location>
        <begin position="187"/>
        <end position="208"/>
    </location>
</feature>
<keyword evidence="3 7" id="KW-0812">Transmembrane</keyword>
<comment type="caution">
    <text evidence="8">The sequence shown here is derived from an EMBL/GenBank/DDBJ whole genome shotgun (WGS) entry which is preliminary data.</text>
</comment>
<proteinExistence type="predicted"/>
<dbReference type="Pfam" id="PF07690">
    <property type="entry name" value="MFS_1"/>
    <property type="match status" value="1"/>
</dbReference>
<evidence type="ECO:0000313" key="8">
    <source>
        <dbReference type="EMBL" id="MFC4561136.1"/>
    </source>
</evidence>
<accession>A0ABV9DQL2</accession>
<feature type="region of interest" description="Disordered" evidence="6">
    <location>
        <begin position="1"/>
        <end position="21"/>
    </location>
</feature>
<keyword evidence="2" id="KW-1003">Cell membrane</keyword>
<dbReference type="RefSeq" id="WP_378571756.1">
    <property type="nucleotide sequence ID" value="NZ_JBHSFQ010000003.1"/>
</dbReference>
<comment type="subcellular location">
    <subcellularLocation>
        <location evidence="1">Cell membrane</location>
        <topology evidence="1">Multi-pass membrane protein</topology>
    </subcellularLocation>
</comment>
<feature type="transmembrane region" description="Helical" evidence="7">
    <location>
        <begin position="319"/>
        <end position="337"/>
    </location>
</feature>
<evidence type="ECO:0000256" key="4">
    <source>
        <dbReference type="ARBA" id="ARBA00022989"/>
    </source>
</evidence>
<dbReference type="SUPFAM" id="SSF103473">
    <property type="entry name" value="MFS general substrate transporter"/>
    <property type="match status" value="1"/>
</dbReference>
<evidence type="ECO:0000256" key="1">
    <source>
        <dbReference type="ARBA" id="ARBA00004651"/>
    </source>
</evidence>
<evidence type="ECO:0000313" key="9">
    <source>
        <dbReference type="Proteomes" id="UP001595923"/>
    </source>
</evidence>
<feature type="transmembrane region" description="Helical" evidence="7">
    <location>
        <begin position="290"/>
        <end position="307"/>
    </location>
</feature>
<dbReference type="PANTHER" id="PTHR23513">
    <property type="entry name" value="INTEGRAL MEMBRANE EFFLUX PROTEIN-RELATED"/>
    <property type="match status" value="1"/>
</dbReference>
<keyword evidence="9" id="KW-1185">Reference proteome</keyword>
<dbReference type="EMBL" id="JBHSFQ010000003">
    <property type="protein sequence ID" value="MFC4561136.1"/>
    <property type="molecule type" value="Genomic_DNA"/>
</dbReference>
<feature type="transmembrane region" description="Helical" evidence="7">
    <location>
        <begin position="402"/>
        <end position="425"/>
    </location>
</feature>
<keyword evidence="4 7" id="KW-1133">Transmembrane helix</keyword>
<reference evidence="9" key="1">
    <citation type="journal article" date="2019" name="Int. J. Syst. Evol. Microbiol.">
        <title>The Global Catalogue of Microorganisms (GCM) 10K type strain sequencing project: providing services to taxonomists for standard genome sequencing and annotation.</title>
        <authorList>
            <consortium name="The Broad Institute Genomics Platform"/>
            <consortium name="The Broad Institute Genome Sequencing Center for Infectious Disease"/>
            <person name="Wu L."/>
            <person name="Ma J."/>
        </authorList>
    </citation>
    <scope>NUCLEOTIDE SEQUENCE [LARGE SCALE GENOMIC DNA]</scope>
    <source>
        <strain evidence="9">XZYJ18</strain>
    </source>
</reference>
<gene>
    <name evidence="8" type="ORF">ACFO4E_04615</name>
</gene>
<feature type="transmembrane region" description="Helical" evidence="7">
    <location>
        <begin position="376"/>
        <end position="396"/>
    </location>
</feature>